<evidence type="ECO:0000256" key="6">
    <source>
        <dbReference type="PROSITE-ProRule" id="PRU10141"/>
    </source>
</evidence>
<dbReference type="Pfam" id="PF07238">
    <property type="entry name" value="PilZ"/>
    <property type="match status" value="1"/>
</dbReference>
<sequence length="599" mass="65526">MTMPVDDGVVGTTLGSFKITKVIGRGGMGTVYLGEHAVIGSRVAIKVLQERLAADEGLVGRFYAEARAVNLIGHENIVNIFDMNVVPPHRYYLVMEYLEGKPLNYLLTQPVPANVAIPILTQVCDALQAAHDAGIIHRDLKPENIFLVRRGKAENFVKVLDFGLAKLLDTERSSTKTAAGLIVGTPEFMSPEQANSTPVDGRSDVYSLGCIAWLLATGRLPYPQRGLTELLIQHRSHLPKPPHEVNPNVSRAWSDVIMKAVQKNPADRYQTAIAFQTALEQAMGAQPAAPILTPPSAPALPKIVAPGEPQPRHSAKFDAIVTRLDGKSLGTLKCDDISKGGMFLSTTVELPPVFARVKVTIPSANNLDLLAEVVRHVPADQARAWGMAPGFGVQFLDVTPQLRDTLTRLVQGLPIQPRPTASGVHSRSVEAALEKYRDRMQGDHYVILGLRSDASIDEIRARATEEETHLSELKRKTVKPEELAQLEAVLTRVRSARDTLGQAVNRARFDANRGNWRGIARCLVAGLGPLDLERMRQDFLNARPAAAGSAHVKFLASKGYEQKNQLKEALDACENALQLDPLNLQLHQRHAMLANRPRA</sequence>
<dbReference type="GO" id="GO:0004674">
    <property type="term" value="F:protein serine/threonine kinase activity"/>
    <property type="evidence" value="ECO:0007669"/>
    <property type="project" value="UniProtKB-KW"/>
</dbReference>
<dbReference type="InterPro" id="IPR009875">
    <property type="entry name" value="PilZ_domain"/>
</dbReference>
<evidence type="ECO:0000256" key="5">
    <source>
        <dbReference type="PROSITE-ProRule" id="PRU00339"/>
    </source>
</evidence>
<evidence type="ECO:0000259" key="7">
    <source>
        <dbReference type="PROSITE" id="PS50011"/>
    </source>
</evidence>
<dbReference type="PROSITE" id="PS00107">
    <property type="entry name" value="PROTEIN_KINASE_ATP"/>
    <property type="match status" value="1"/>
</dbReference>
<dbReference type="PANTHER" id="PTHR43289">
    <property type="entry name" value="MITOGEN-ACTIVATED PROTEIN KINASE KINASE KINASE 20-RELATED"/>
    <property type="match status" value="1"/>
</dbReference>
<dbReference type="PROSITE" id="PS50005">
    <property type="entry name" value="TPR"/>
    <property type="match status" value="1"/>
</dbReference>
<dbReference type="InterPro" id="IPR019734">
    <property type="entry name" value="TPR_rpt"/>
</dbReference>
<evidence type="ECO:0000256" key="2">
    <source>
        <dbReference type="ARBA" id="ARBA00022741"/>
    </source>
</evidence>
<keyword evidence="2 6" id="KW-0547">Nucleotide-binding</keyword>
<dbReference type="AlphaFoldDB" id="A0A2W5TMF3"/>
<evidence type="ECO:0000256" key="1">
    <source>
        <dbReference type="ARBA" id="ARBA00022679"/>
    </source>
</evidence>
<dbReference type="Gene3D" id="2.40.10.220">
    <property type="entry name" value="predicted glycosyltransferase like domains"/>
    <property type="match status" value="1"/>
</dbReference>
<dbReference type="InterPro" id="IPR008271">
    <property type="entry name" value="Ser/Thr_kinase_AS"/>
</dbReference>
<keyword evidence="3 8" id="KW-0418">Kinase</keyword>
<name>A0A2W5TMF3_9BACT</name>
<proteinExistence type="predicted"/>
<evidence type="ECO:0000313" key="9">
    <source>
        <dbReference type="Proteomes" id="UP000249061"/>
    </source>
</evidence>
<gene>
    <name evidence="8" type="ORF">DI536_06300</name>
</gene>
<dbReference type="PANTHER" id="PTHR43289:SF6">
    <property type="entry name" value="SERINE_THREONINE-PROTEIN KINASE NEKL-3"/>
    <property type="match status" value="1"/>
</dbReference>
<dbReference type="Proteomes" id="UP000249061">
    <property type="component" value="Unassembled WGS sequence"/>
</dbReference>
<keyword evidence="8" id="KW-0723">Serine/threonine-protein kinase</keyword>
<evidence type="ECO:0000256" key="4">
    <source>
        <dbReference type="ARBA" id="ARBA00022840"/>
    </source>
</evidence>
<dbReference type="Gene3D" id="3.30.200.20">
    <property type="entry name" value="Phosphorylase Kinase, domain 1"/>
    <property type="match status" value="1"/>
</dbReference>
<dbReference type="GO" id="GO:0005524">
    <property type="term" value="F:ATP binding"/>
    <property type="evidence" value="ECO:0007669"/>
    <property type="project" value="UniProtKB-UniRule"/>
</dbReference>
<dbReference type="SMART" id="SM00220">
    <property type="entry name" value="S_TKc"/>
    <property type="match status" value="1"/>
</dbReference>
<keyword evidence="1" id="KW-0808">Transferase</keyword>
<dbReference type="CDD" id="cd14014">
    <property type="entry name" value="STKc_PknB_like"/>
    <property type="match status" value="1"/>
</dbReference>
<reference evidence="8 9" key="1">
    <citation type="submission" date="2017-08" db="EMBL/GenBank/DDBJ databases">
        <title>Infants hospitalized years apart are colonized by the same room-sourced microbial strains.</title>
        <authorList>
            <person name="Brooks B."/>
            <person name="Olm M.R."/>
            <person name="Firek B.A."/>
            <person name="Baker R."/>
            <person name="Thomas B.C."/>
            <person name="Morowitz M.J."/>
            <person name="Banfield J.F."/>
        </authorList>
    </citation>
    <scope>NUCLEOTIDE SEQUENCE [LARGE SCALE GENOMIC DNA]</scope>
    <source>
        <strain evidence="8">S2_003_000_R2_14</strain>
    </source>
</reference>
<dbReference type="InterPro" id="IPR000719">
    <property type="entry name" value="Prot_kinase_dom"/>
</dbReference>
<feature type="binding site" evidence="6">
    <location>
        <position position="46"/>
    </location>
    <ligand>
        <name>ATP</name>
        <dbReference type="ChEBI" id="CHEBI:30616"/>
    </ligand>
</feature>
<accession>A0A2W5TMF3</accession>
<evidence type="ECO:0000256" key="3">
    <source>
        <dbReference type="ARBA" id="ARBA00022777"/>
    </source>
</evidence>
<evidence type="ECO:0000313" key="8">
    <source>
        <dbReference type="EMBL" id="PZR16760.1"/>
    </source>
</evidence>
<dbReference type="InterPro" id="IPR011009">
    <property type="entry name" value="Kinase-like_dom_sf"/>
</dbReference>
<dbReference type="EMBL" id="QFQP01000003">
    <property type="protein sequence ID" value="PZR16760.1"/>
    <property type="molecule type" value="Genomic_DNA"/>
</dbReference>
<feature type="domain" description="Protein kinase" evidence="7">
    <location>
        <begin position="17"/>
        <end position="283"/>
    </location>
</feature>
<dbReference type="Pfam" id="PF00069">
    <property type="entry name" value="Pkinase"/>
    <property type="match status" value="1"/>
</dbReference>
<dbReference type="PROSITE" id="PS50011">
    <property type="entry name" value="PROTEIN_KINASE_DOM"/>
    <property type="match status" value="1"/>
</dbReference>
<keyword evidence="5" id="KW-0802">TPR repeat</keyword>
<comment type="caution">
    <text evidence="8">The sequence shown here is derived from an EMBL/GenBank/DDBJ whole genome shotgun (WGS) entry which is preliminary data.</text>
</comment>
<organism evidence="8 9">
    <name type="scientific">Archangium gephyra</name>
    <dbReference type="NCBI Taxonomy" id="48"/>
    <lineage>
        <taxon>Bacteria</taxon>
        <taxon>Pseudomonadati</taxon>
        <taxon>Myxococcota</taxon>
        <taxon>Myxococcia</taxon>
        <taxon>Myxococcales</taxon>
        <taxon>Cystobacterineae</taxon>
        <taxon>Archangiaceae</taxon>
        <taxon>Archangium</taxon>
    </lineage>
</organism>
<protein>
    <submittedName>
        <fullName evidence="8">Serine/threonine protein kinase</fullName>
    </submittedName>
</protein>
<dbReference type="InterPro" id="IPR017441">
    <property type="entry name" value="Protein_kinase_ATP_BS"/>
</dbReference>
<keyword evidence="4 6" id="KW-0067">ATP-binding</keyword>
<dbReference type="Gene3D" id="1.10.510.10">
    <property type="entry name" value="Transferase(Phosphotransferase) domain 1"/>
    <property type="match status" value="1"/>
</dbReference>
<dbReference type="GO" id="GO:0035438">
    <property type="term" value="F:cyclic-di-GMP binding"/>
    <property type="evidence" value="ECO:0007669"/>
    <property type="project" value="InterPro"/>
</dbReference>
<dbReference type="PROSITE" id="PS00108">
    <property type="entry name" value="PROTEIN_KINASE_ST"/>
    <property type="match status" value="1"/>
</dbReference>
<feature type="repeat" description="TPR" evidence="5">
    <location>
        <begin position="550"/>
        <end position="583"/>
    </location>
</feature>
<dbReference type="SUPFAM" id="SSF56112">
    <property type="entry name" value="Protein kinase-like (PK-like)"/>
    <property type="match status" value="1"/>
</dbReference>